<proteinExistence type="predicted"/>
<organism evidence="2 3">
    <name type="scientific">Xenoophorus captivus</name>
    <dbReference type="NCBI Taxonomy" id="1517983"/>
    <lineage>
        <taxon>Eukaryota</taxon>
        <taxon>Metazoa</taxon>
        <taxon>Chordata</taxon>
        <taxon>Craniata</taxon>
        <taxon>Vertebrata</taxon>
        <taxon>Euteleostomi</taxon>
        <taxon>Actinopterygii</taxon>
        <taxon>Neopterygii</taxon>
        <taxon>Teleostei</taxon>
        <taxon>Neoteleostei</taxon>
        <taxon>Acanthomorphata</taxon>
        <taxon>Ovalentaria</taxon>
        <taxon>Atherinomorphae</taxon>
        <taxon>Cyprinodontiformes</taxon>
        <taxon>Goodeidae</taxon>
        <taxon>Xenoophorus</taxon>
    </lineage>
</organism>
<protein>
    <submittedName>
        <fullName evidence="2">Uncharacterized protein</fullName>
    </submittedName>
</protein>
<keyword evidence="3" id="KW-1185">Reference proteome</keyword>
<gene>
    <name evidence="2" type="ORF">XENOCAPTIV_021453</name>
</gene>
<reference evidence="2 3" key="1">
    <citation type="submission" date="2021-06" db="EMBL/GenBank/DDBJ databases">
        <authorList>
            <person name="Palmer J.M."/>
        </authorList>
    </citation>
    <scope>NUCLEOTIDE SEQUENCE [LARGE SCALE GENOMIC DNA]</scope>
    <source>
        <strain evidence="2 3">XC_2019</strain>
        <tissue evidence="2">Muscle</tissue>
    </source>
</reference>
<name>A0ABV0QK96_9TELE</name>
<dbReference type="EMBL" id="JAHRIN010013094">
    <property type="protein sequence ID" value="MEQ2195983.1"/>
    <property type="molecule type" value="Genomic_DNA"/>
</dbReference>
<accession>A0ABV0QK96</accession>
<comment type="caution">
    <text evidence="2">The sequence shown here is derived from an EMBL/GenBank/DDBJ whole genome shotgun (WGS) entry which is preliminary data.</text>
</comment>
<feature type="region of interest" description="Disordered" evidence="1">
    <location>
        <begin position="21"/>
        <end position="41"/>
    </location>
</feature>
<evidence type="ECO:0000313" key="2">
    <source>
        <dbReference type="EMBL" id="MEQ2195983.1"/>
    </source>
</evidence>
<dbReference type="Proteomes" id="UP001434883">
    <property type="component" value="Unassembled WGS sequence"/>
</dbReference>
<sequence>MWEMPWQDAVVSIWQRRKPEMASRNMDSKVRSMEDDEQPERKVRMQLLRRSDVRVSNELTDGHGIERGEEQLMGSVKDLKLFHPERPFVPPKDWHYDNGIKLIKSSGGHVDANHLPLQ</sequence>
<evidence type="ECO:0000256" key="1">
    <source>
        <dbReference type="SAM" id="MobiDB-lite"/>
    </source>
</evidence>
<evidence type="ECO:0000313" key="3">
    <source>
        <dbReference type="Proteomes" id="UP001434883"/>
    </source>
</evidence>